<sequence length="114" mass="12843">MMREPLLKVYGHVYPISDAFYADLDAACADALADDADEPVLCREGDMARVSFEGVYFPVDEVLAALARHLRPEHQGKLDVLDLENWRLTRHLFDQGRIRSSSAPLNNVLDYSGH</sequence>
<protein>
    <submittedName>
        <fullName evidence="1">Uncharacterized protein</fullName>
    </submittedName>
</protein>
<gene>
    <name evidence="1" type="ORF">AXF13_13200</name>
</gene>
<dbReference type="STRING" id="44742.AXF13_13200"/>
<evidence type="ECO:0000313" key="1">
    <source>
        <dbReference type="EMBL" id="AMD91003.1"/>
    </source>
</evidence>
<proteinExistence type="predicted"/>
<reference evidence="2" key="1">
    <citation type="submission" date="2016-02" db="EMBL/GenBank/DDBJ databases">
        <authorList>
            <person name="Holder M.E."/>
            <person name="Ajami N.J."/>
            <person name="Petrosino J.F."/>
        </authorList>
    </citation>
    <scope>NUCLEOTIDE SEQUENCE [LARGE SCALE GENOMIC DNA]</scope>
    <source>
        <strain evidence="2">CCUG 45958</strain>
    </source>
</reference>
<dbReference type="KEGG" id="dfi:AXF13_13200"/>
<accession>A0A0X8JM95</accession>
<dbReference type="AlphaFoldDB" id="A0A0X8JM95"/>
<dbReference type="Proteomes" id="UP000069241">
    <property type="component" value="Chromosome"/>
</dbReference>
<evidence type="ECO:0000313" key="2">
    <source>
        <dbReference type="Proteomes" id="UP000069241"/>
    </source>
</evidence>
<name>A0A0X8JM95_9BACT</name>
<keyword evidence="2" id="KW-1185">Reference proteome</keyword>
<dbReference type="EMBL" id="CP014229">
    <property type="protein sequence ID" value="AMD91003.1"/>
    <property type="molecule type" value="Genomic_DNA"/>
</dbReference>
<organism evidence="1 2">
    <name type="scientific">Desulfovibrio fairfieldensis</name>
    <dbReference type="NCBI Taxonomy" id="44742"/>
    <lineage>
        <taxon>Bacteria</taxon>
        <taxon>Pseudomonadati</taxon>
        <taxon>Thermodesulfobacteriota</taxon>
        <taxon>Desulfovibrionia</taxon>
        <taxon>Desulfovibrionales</taxon>
        <taxon>Desulfovibrionaceae</taxon>
        <taxon>Desulfovibrio</taxon>
    </lineage>
</organism>